<organism evidence="2 3">
    <name type="scientific">Anaeromassilibacillus senegalensis</name>
    <dbReference type="NCBI Taxonomy" id="1673717"/>
    <lineage>
        <taxon>Bacteria</taxon>
        <taxon>Bacillati</taxon>
        <taxon>Bacillota</taxon>
        <taxon>Clostridia</taxon>
        <taxon>Eubacteriales</taxon>
        <taxon>Acutalibacteraceae</taxon>
        <taxon>Anaeromassilibacillus</taxon>
    </lineage>
</organism>
<proteinExistence type="predicted"/>
<protein>
    <submittedName>
        <fullName evidence="2">Metallophosphoesterase</fullName>
    </submittedName>
</protein>
<dbReference type="InterPro" id="IPR029052">
    <property type="entry name" value="Metallo-depent_PP-like"/>
</dbReference>
<dbReference type="RefSeq" id="WP_087233757.1">
    <property type="nucleotide sequence ID" value="NZ_JAKNHQ010000003.1"/>
</dbReference>
<dbReference type="InterPro" id="IPR004843">
    <property type="entry name" value="Calcineurin-like_PHP"/>
</dbReference>
<dbReference type="Gene3D" id="3.60.21.10">
    <property type="match status" value="1"/>
</dbReference>
<dbReference type="GeneID" id="97380541"/>
<sequence>MIYYTGDIHGNPREIVQFCDRHKLTEQDTLVLLGDVGANYFLNGRDAEMKQLLTQVKPTLLCIHGNHEVRPSTLPSYQTKEWNGGTVWVEETYPRLLFAADGEIFHLEGLCHLVIGGAYSVDKFYRLDRGYGWWPDEQPSQEIKEKVIRTLDACGWQVDTVLSHTCPYRYEPREAFLPMIDQSTVDASTEEWLEEIERKLQYNHWFCGHWHINKRIDRMHFLFHSVEAAPQLLSGDSIR</sequence>
<evidence type="ECO:0000259" key="1">
    <source>
        <dbReference type="Pfam" id="PF00149"/>
    </source>
</evidence>
<reference evidence="2 3" key="1">
    <citation type="submission" date="2022-01" db="EMBL/GenBank/DDBJ databases">
        <title>Collection of gut derived symbiotic bacterial strains cultured from healthy donors.</title>
        <authorList>
            <person name="Lin H."/>
            <person name="Kohout C."/>
            <person name="Waligurski E."/>
            <person name="Pamer E.G."/>
        </authorList>
    </citation>
    <scope>NUCLEOTIDE SEQUENCE [LARGE SCALE GENOMIC DNA]</scope>
    <source>
        <strain evidence="2 3">DFI.7.58</strain>
    </source>
</reference>
<dbReference type="EMBL" id="JAKNHQ010000003">
    <property type="protein sequence ID" value="MCG4610059.1"/>
    <property type="molecule type" value="Genomic_DNA"/>
</dbReference>
<accession>A0ABS9MGX3</accession>
<gene>
    <name evidence="2" type="ORF">L0P57_03785</name>
</gene>
<dbReference type="SUPFAM" id="SSF56300">
    <property type="entry name" value="Metallo-dependent phosphatases"/>
    <property type="match status" value="1"/>
</dbReference>
<evidence type="ECO:0000313" key="3">
    <source>
        <dbReference type="Proteomes" id="UP001298681"/>
    </source>
</evidence>
<dbReference type="Proteomes" id="UP001298681">
    <property type="component" value="Unassembled WGS sequence"/>
</dbReference>
<keyword evidence="3" id="KW-1185">Reference proteome</keyword>
<evidence type="ECO:0000313" key="2">
    <source>
        <dbReference type="EMBL" id="MCG4610059.1"/>
    </source>
</evidence>
<feature type="domain" description="Calcineurin-like phosphoesterase" evidence="1">
    <location>
        <begin position="2"/>
        <end position="212"/>
    </location>
</feature>
<name>A0ABS9MGX3_9FIRM</name>
<dbReference type="Pfam" id="PF00149">
    <property type="entry name" value="Metallophos"/>
    <property type="match status" value="1"/>
</dbReference>
<comment type="caution">
    <text evidence="2">The sequence shown here is derived from an EMBL/GenBank/DDBJ whole genome shotgun (WGS) entry which is preliminary data.</text>
</comment>